<gene>
    <name evidence="1" type="ORF">PG997_007109</name>
</gene>
<organism evidence="1 2">
    <name type="scientific">Apiospora hydei</name>
    <dbReference type="NCBI Taxonomy" id="1337664"/>
    <lineage>
        <taxon>Eukaryota</taxon>
        <taxon>Fungi</taxon>
        <taxon>Dikarya</taxon>
        <taxon>Ascomycota</taxon>
        <taxon>Pezizomycotina</taxon>
        <taxon>Sordariomycetes</taxon>
        <taxon>Xylariomycetidae</taxon>
        <taxon>Amphisphaeriales</taxon>
        <taxon>Apiosporaceae</taxon>
        <taxon>Apiospora</taxon>
    </lineage>
</organism>
<reference evidence="1 2" key="1">
    <citation type="submission" date="2023-01" db="EMBL/GenBank/DDBJ databases">
        <title>Analysis of 21 Apiospora genomes using comparative genomics revels a genus with tremendous synthesis potential of carbohydrate active enzymes and secondary metabolites.</title>
        <authorList>
            <person name="Sorensen T."/>
        </authorList>
    </citation>
    <scope>NUCLEOTIDE SEQUENCE [LARGE SCALE GENOMIC DNA]</scope>
    <source>
        <strain evidence="1 2">CBS 114990</strain>
    </source>
</reference>
<accession>A0ABR1WR02</accession>
<sequence length="315" mass="34668">MSFYNPERCRFKITGIDPGDADGAAVILEDSAGRRIAVSPTIVESGAYFNAAPICEIIHHAAGSLFSSSYSGSRFDAVGQDLQTVLDKETIHFRYRTDADRPYLAPIYAQEANIAALPAGDDGDDKIAIYDDLPYISATELEILEVFTNGPGIECRVRRRVGEGNHQGEEMFCLAERNGLHFPPFLRHLNAMQAVHARRSEHPALYRIPKLLGYVKYAESERVIGLLGEWVPAGLLGEADDVSAPWADRLCAAGKERKGKWVRQIRETVEALHVIGVSWGGSGHLYQILVDLNDDVCLHTFGTGGIEETPTRCMP</sequence>
<proteinExistence type="predicted"/>
<evidence type="ECO:0000313" key="1">
    <source>
        <dbReference type="EMBL" id="KAK8085838.1"/>
    </source>
</evidence>
<name>A0ABR1WR02_9PEZI</name>
<dbReference type="Proteomes" id="UP001433268">
    <property type="component" value="Unassembled WGS sequence"/>
</dbReference>
<dbReference type="RefSeq" id="XP_066670347.1">
    <property type="nucleotide sequence ID" value="XM_066811424.1"/>
</dbReference>
<dbReference type="EMBL" id="JAQQWN010000005">
    <property type="protein sequence ID" value="KAK8085838.1"/>
    <property type="molecule type" value="Genomic_DNA"/>
</dbReference>
<keyword evidence="2" id="KW-1185">Reference proteome</keyword>
<evidence type="ECO:0000313" key="2">
    <source>
        <dbReference type="Proteomes" id="UP001433268"/>
    </source>
</evidence>
<dbReference type="GeneID" id="92044484"/>
<protein>
    <submittedName>
        <fullName evidence="1">Protein kinase-like (PK-like)</fullName>
    </submittedName>
</protein>
<comment type="caution">
    <text evidence="1">The sequence shown here is derived from an EMBL/GenBank/DDBJ whole genome shotgun (WGS) entry which is preliminary data.</text>
</comment>